<dbReference type="EMBL" id="MFAK01000042">
    <property type="protein sequence ID" value="OGD74022.1"/>
    <property type="molecule type" value="Genomic_DNA"/>
</dbReference>
<keyword evidence="2" id="KW-0808">Transferase</keyword>
<proteinExistence type="predicted"/>
<dbReference type="NCBIfam" id="TIGR00696">
    <property type="entry name" value="wecG_tagA_cpsF"/>
    <property type="match status" value="1"/>
</dbReference>
<evidence type="ECO:0000256" key="2">
    <source>
        <dbReference type="ARBA" id="ARBA00022679"/>
    </source>
</evidence>
<dbReference type="Pfam" id="PF03808">
    <property type="entry name" value="Glyco_tran_WecG"/>
    <property type="match status" value="1"/>
</dbReference>
<organism evidence="3 4">
    <name type="scientific">Candidatus Collierbacteria bacterium RIFOXYA2_FULL_46_10</name>
    <dbReference type="NCBI Taxonomy" id="1817726"/>
    <lineage>
        <taxon>Bacteria</taxon>
        <taxon>Candidatus Collieribacteriota</taxon>
    </lineage>
</organism>
<name>A0A1F5F343_9BACT</name>
<reference evidence="3 4" key="1">
    <citation type="journal article" date="2016" name="Nat. Commun.">
        <title>Thousands of microbial genomes shed light on interconnected biogeochemical processes in an aquifer system.</title>
        <authorList>
            <person name="Anantharaman K."/>
            <person name="Brown C.T."/>
            <person name="Hug L.A."/>
            <person name="Sharon I."/>
            <person name="Castelle C.J."/>
            <person name="Probst A.J."/>
            <person name="Thomas B.C."/>
            <person name="Singh A."/>
            <person name="Wilkins M.J."/>
            <person name="Karaoz U."/>
            <person name="Brodie E.L."/>
            <person name="Williams K.H."/>
            <person name="Hubbard S.S."/>
            <person name="Banfield J.F."/>
        </authorList>
    </citation>
    <scope>NUCLEOTIDE SEQUENCE [LARGE SCALE GENOMIC DNA]</scope>
</reference>
<dbReference type="InterPro" id="IPR004629">
    <property type="entry name" value="WecG_TagA_CpsF"/>
</dbReference>
<accession>A0A1F5F343</accession>
<dbReference type="Proteomes" id="UP000176191">
    <property type="component" value="Unassembled WGS sequence"/>
</dbReference>
<dbReference type="GO" id="GO:0016758">
    <property type="term" value="F:hexosyltransferase activity"/>
    <property type="evidence" value="ECO:0007669"/>
    <property type="project" value="TreeGrafter"/>
</dbReference>
<dbReference type="CDD" id="cd06533">
    <property type="entry name" value="Glyco_transf_WecG_TagA"/>
    <property type="match status" value="1"/>
</dbReference>
<gene>
    <name evidence="3" type="ORF">A2228_00165</name>
</gene>
<protein>
    <submittedName>
        <fullName evidence="3">Uncharacterized protein</fullName>
    </submittedName>
</protein>
<dbReference type="AlphaFoldDB" id="A0A1F5F343"/>
<sequence>MDKSIEILGVPLSGTQKSEVLRKIWLQRKEMLHVATVNPEYVMEARTDEGFRSMLTQCLTVVDGWGVYWASMWLGRGKVERVSGVELVEEILRHAEQKSEKVFLLGARSGVAERAAIEMRKIYPQLLVEWYEGARSVRVEKNEEASMTIARINAYEPGYLLVAYGSPYQDLWIEENRPYLRARVAMGVGGVLDEWAGVVARCPRWIDRMGLKWLWRLVHEPWRYRRILKVFQFGWLVMYHKLID</sequence>
<evidence type="ECO:0000313" key="3">
    <source>
        <dbReference type="EMBL" id="OGD74022.1"/>
    </source>
</evidence>
<dbReference type="PANTHER" id="PTHR34136:SF1">
    <property type="entry name" value="UDP-N-ACETYL-D-MANNOSAMINURONIC ACID TRANSFERASE"/>
    <property type="match status" value="1"/>
</dbReference>
<dbReference type="PANTHER" id="PTHR34136">
    <property type="match status" value="1"/>
</dbReference>
<keyword evidence="1" id="KW-0328">Glycosyltransferase</keyword>
<evidence type="ECO:0000256" key="1">
    <source>
        <dbReference type="ARBA" id="ARBA00022676"/>
    </source>
</evidence>
<evidence type="ECO:0000313" key="4">
    <source>
        <dbReference type="Proteomes" id="UP000176191"/>
    </source>
</evidence>
<comment type="caution">
    <text evidence="3">The sequence shown here is derived from an EMBL/GenBank/DDBJ whole genome shotgun (WGS) entry which is preliminary data.</text>
</comment>